<dbReference type="OrthoDB" id="6398375at2"/>
<dbReference type="PATRIC" id="fig|1330330.3.peg.639"/>
<evidence type="ECO:0000313" key="1">
    <source>
        <dbReference type="EMBL" id="AKI96992.1"/>
    </source>
</evidence>
<dbReference type="InterPro" id="IPR015797">
    <property type="entry name" value="NUDIX_hydrolase-like_dom_sf"/>
</dbReference>
<gene>
    <name evidence="1" type="ORF">IX53_03195</name>
</gene>
<sequence>MQTINGGVSLQSEHVLVVRTEYLKELLSFSGIKKIPLDILKKQVEKYGEFLPRELAENDERYRQLIPYIVLKDGKDFVLLKRTKKQGEKRLHNKFTIGIGGHINSEDGDHKNLWTTFEKGLQREFREEVDAKLKTLKYLGVINDLTTEVSRVHLGILYIAEVHFNGLNERDMFQVYRVKKEELHDFIWQMEGWSRLTVRYILRP</sequence>
<dbReference type="STRING" id="1330330.IX53_03195"/>
<keyword evidence="2" id="KW-1185">Reference proteome</keyword>
<reference evidence="1 2" key="1">
    <citation type="submission" date="2015-04" db="EMBL/GenBank/DDBJ databases">
        <title>Complete Genome Sequence of Kosmotoga pacifica SLHLJ1.</title>
        <authorList>
            <person name="Jiang L.J."/>
            <person name="Shao Z.Z."/>
            <person name="Jebbar M."/>
        </authorList>
    </citation>
    <scope>NUCLEOTIDE SEQUENCE [LARGE SCALE GENOMIC DNA]</scope>
    <source>
        <strain evidence="1 2">SLHLJ1</strain>
    </source>
</reference>
<dbReference type="Proteomes" id="UP000035159">
    <property type="component" value="Chromosome"/>
</dbReference>
<dbReference type="SUPFAM" id="SSF55811">
    <property type="entry name" value="Nudix"/>
    <property type="match status" value="1"/>
</dbReference>
<dbReference type="KEGG" id="kpf:IX53_03195"/>
<dbReference type="Gene3D" id="3.90.79.10">
    <property type="entry name" value="Nucleoside Triphosphate Pyrophosphohydrolase"/>
    <property type="match status" value="1"/>
</dbReference>
<protein>
    <submittedName>
        <fullName evidence="1">Uncharacterized protein</fullName>
    </submittedName>
</protein>
<proteinExistence type="predicted"/>
<evidence type="ECO:0000313" key="2">
    <source>
        <dbReference type="Proteomes" id="UP000035159"/>
    </source>
</evidence>
<name>A0A0G2Z626_9BACT</name>
<dbReference type="AlphaFoldDB" id="A0A0G2Z626"/>
<accession>A0A0G2Z626</accession>
<dbReference type="EMBL" id="CP011232">
    <property type="protein sequence ID" value="AKI96992.1"/>
    <property type="molecule type" value="Genomic_DNA"/>
</dbReference>
<organism evidence="1 2">
    <name type="scientific">Kosmotoga pacifica</name>
    <dbReference type="NCBI Taxonomy" id="1330330"/>
    <lineage>
        <taxon>Bacteria</taxon>
        <taxon>Thermotogati</taxon>
        <taxon>Thermotogota</taxon>
        <taxon>Thermotogae</taxon>
        <taxon>Kosmotogales</taxon>
        <taxon>Kosmotogaceae</taxon>
        <taxon>Kosmotoga</taxon>
    </lineage>
</organism>